<dbReference type="Pfam" id="PF11706">
    <property type="entry name" value="zf-CGNR"/>
    <property type="match status" value="1"/>
</dbReference>
<accession>A0A545AKE9</accession>
<dbReference type="InParanoid" id="A0A545AKE9"/>
<dbReference type="InterPro" id="IPR010852">
    <property type="entry name" value="ABATE"/>
</dbReference>
<gene>
    <name evidence="2" type="ORF">FL583_27595</name>
</gene>
<dbReference type="SUPFAM" id="SSF160904">
    <property type="entry name" value="Jann2411-like"/>
    <property type="match status" value="1"/>
</dbReference>
<name>A0A545AKE9_9ACTN</name>
<evidence type="ECO:0000313" key="3">
    <source>
        <dbReference type="Proteomes" id="UP000317982"/>
    </source>
</evidence>
<dbReference type="PANTHER" id="PTHR35525:SF3">
    <property type="entry name" value="BLL6575 PROTEIN"/>
    <property type="match status" value="1"/>
</dbReference>
<dbReference type="InterPro" id="IPR021005">
    <property type="entry name" value="Znf_CGNR"/>
</dbReference>
<proteinExistence type="predicted"/>
<evidence type="ECO:0000313" key="2">
    <source>
        <dbReference type="EMBL" id="TQS41802.1"/>
    </source>
</evidence>
<feature type="domain" description="Zinc finger CGNR" evidence="1">
    <location>
        <begin position="127"/>
        <end position="169"/>
    </location>
</feature>
<reference evidence="2 3" key="1">
    <citation type="submission" date="2019-07" db="EMBL/GenBank/DDBJ databases">
        <title>Cryptosporangium phraense sp. nov., isolated from plant litter.</title>
        <authorList>
            <person name="Suriyachadkun C."/>
        </authorList>
    </citation>
    <scope>NUCLEOTIDE SEQUENCE [LARGE SCALE GENOMIC DNA]</scope>
    <source>
        <strain evidence="2 3">A-T 5661</strain>
    </source>
</reference>
<dbReference type="EMBL" id="VIRS01000022">
    <property type="protein sequence ID" value="TQS41802.1"/>
    <property type="molecule type" value="Genomic_DNA"/>
</dbReference>
<dbReference type="InterPro" id="IPR023286">
    <property type="entry name" value="ABATE_dom_sf"/>
</dbReference>
<dbReference type="RefSeq" id="WP_142707761.1">
    <property type="nucleotide sequence ID" value="NZ_VIRS01000022.1"/>
</dbReference>
<dbReference type="OrthoDB" id="123307at2"/>
<dbReference type="Gene3D" id="1.10.3300.10">
    <property type="entry name" value="Jann2411-like domain"/>
    <property type="match status" value="1"/>
</dbReference>
<organism evidence="2 3">
    <name type="scientific">Cryptosporangium phraense</name>
    <dbReference type="NCBI Taxonomy" id="2593070"/>
    <lineage>
        <taxon>Bacteria</taxon>
        <taxon>Bacillati</taxon>
        <taxon>Actinomycetota</taxon>
        <taxon>Actinomycetes</taxon>
        <taxon>Cryptosporangiales</taxon>
        <taxon>Cryptosporangiaceae</taxon>
        <taxon>Cryptosporangium</taxon>
    </lineage>
</organism>
<dbReference type="AlphaFoldDB" id="A0A545AKE9"/>
<dbReference type="Proteomes" id="UP000317982">
    <property type="component" value="Unassembled WGS sequence"/>
</dbReference>
<comment type="caution">
    <text evidence="2">The sequence shown here is derived from an EMBL/GenBank/DDBJ whole genome shotgun (WGS) entry which is preliminary data.</text>
</comment>
<dbReference type="PANTHER" id="PTHR35525">
    <property type="entry name" value="BLL6575 PROTEIN"/>
    <property type="match status" value="1"/>
</dbReference>
<evidence type="ECO:0000259" key="1">
    <source>
        <dbReference type="Pfam" id="PF11706"/>
    </source>
</evidence>
<sequence>MPSRVNARHGLADAPNGLLTVQELLNTVALRTWDAPDDLLERVESASEWLGEEISEAELGELKALRDSVRELLHGAAAPLSGAVSLQVDEDGHASAGVTPGATPAEALRGRVLAEVLLAQARGDWDRLKLCGFGPCDLAFYDQSKNRSARWCSARCANRVNLPRSRERRAVARES</sequence>
<protein>
    <recommendedName>
        <fullName evidence="1">Zinc finger CGNR domain-containing protein</fullName>
    </recommendedName>
</protein>
<keyword evidence="3" id="KW-1185">Reference proteome</keyword>